<evidence type="ECO:0000313" key="2">
    <source>
        <dbReference type="Proteomes" id="UP000178319"/>
    </source>
</evidence>
<name>A0A1G1V508_9BACT</name>
<proteinExistence type="predicted"/>
<reference evidence="1 2" key="1">
    <citation type="journal article" date="2016" name="Nat. Commun.">
        <title>Thousands of microbial genomes shed light on interconnected biogeochemical processes in an aquifer system.</title>
        <authorList>
            <person name="Anantharaman K."/>
            <person name="Brown C.T."/>
            <person name="Hug L.A."/>
            <person name="Sharon I."/>
            <person name="Castelle C.J."/>
            <person name="Probst A.J."/>
            <person name="Thomas B.C."/>
            <person name="Singh A."/>
            <person name="Wilkins M.J."/>
            <person name="Karaoz U."/>
            <person name="Brodie E.L."/>
            <person name="Williams K.H."/>
            <person name="Hubbard S.S."/>
            <person name="Banfield J.F."/>
        </authorList>
    </citation>
    <scope>NUCLEOTIDE SEQUENCE [LARGE SCALE GENOMIC DNA]</scope>
</reference>
<dbReference type="AlphaFoldDB" id="A0A1G1V508"/>
<evidence type="ECO:0000313" key="1">
    <source>
        <dbReference type="EMBL" id="OGY10456.1"/>
    </source>
</evidence>
<comment type="caution">
    <text evidence="1">The sequence shown here is derived from an EMBL/GenBank/DDBJ whole genome shotgun (WGS) entry which is preliminary data.</text>
</comment>
<protein>
    <submittedName>
        <fullName evidence="1">Uncharacterized protein</fullName>
    </submittedName>
</protein>
<dbReference type="Proteomes" id="UP000178319">
    <property type="component" value="Unassembled WGS sequence"/>
</dbReference>
<accession>A0A1G1V508</accession>
<sequence length="96" mass="10469">MENYGKIPLPKNLPVGRIFDMAEPDGPTTKNPVVLYLDTSDPAAREAVNMLLASGLPIACVSCEALNAPYIQIDGEDIHSGLRQIKAYIDSVRQKE</sequence>
<gene>
    <name evidence="1" type="ORF">A3D26_04360</name>
</gene>
<dbReference type="EMBL" id="MHBZ01000034">
    <property type="protein sequence ID" value="OGY10456.1"/>
    <property type="molecule type" value="Genomic_DNA"/>
</dbReference>
<organism evidence="1 2">
    <name type="scientific">Candidatus Blackburnbacteria bacterium RIFCSPHIGHO2_02_FULL_44_20</name>
    <dbReference type="NCBI Taxonomy" id="1797516"/>
    <lineage>
        <taxon>Bacteria</taxon>
        <taxon>Candidatus Blackburniibacteriota</taxon>
    </lineage>
</organism>